<dbReference type="GO" id="GO:0046872">
    <property type="term" value="F:metal ion binding"/>
    <property type="evidence" value="ECO:0007669"/>
    <property type="project" value="UniProtKB-KW"/>
</dbReference>
<keyword evidence="3" id="KW-1003">Cell membrane</keyword>
<dbReference type="CDD" id="cd14263">
    <property type="entry name" value="DAGK_IM_like"/>
    <property type="match status" value="1"/>
</dbReference>
<dbReference type="RefSeq" id="WP_145421030.1">
    <property type="nucleotide sequence ID" value="NZ_CP036526.1"/>
</dbReference>
<evidence type="ECO:0000256" key="12">
    <source>
        <dbReference type="ARBA" id="ARBA00023136"/>
    </source>
</evidence>
<dbReference type="EC" id="2.7.1.66" evidence="20"/>
<dbReference type="GO" id="GO:0005886">
    <property type="term" value="C:plasma membrane"/>
    <property type="evidence" value="ECO:0007669"/>
    <property type="project" value="UniProtKB-SubCell"/>
</dbReference>
<dbReference type="PANTHER" id="PTHR34299">
    <property type="entry name" value="DIACYLGLYCEROL KINASE"/>
    <property type="match status" value="1"/>
</dbReference>
<evidence type="ECO:0000256" key="2">
    <source>
        <dbReference type="ARBA" id="ARBA00005967"/>
    </source>
</evidence>
<keyword evidence="6 19" id="KW-0812">Transmembrane</keyword>
<keyword evidence="18" id="KW-0479">Metal-binding</keyword>
<sequence length="139" mass="14986">MSSEPEPNNRIVTAWRNKFAWAIGGALWAFRTQNSFWVHIPITIIVFSLAAFLKVAAWQWTAIVIATMVVFAAELLNTAIEQLVKVVHPEHDPRVGRALDAAAAAVLVTAIGAVAVGLLTLGPPLLQFLLPALWPQAAG</sequence>
<keyword evidence="9 17" id="KW-0067">ATP-binding</keyword>
<evidence type="ECO:0000256" key="15">
    <source>
        <dbReference type="PIRSR" id="PIRSR600829-1"/>
    </source>
</evidence>
<evidence type="ECO:0000256" key="13">
    <source>
        <dbReference type="ARBA" id="ARBA00023209"/>
    </source>
</evidence>
<dbReference type="GO" id="GO:0036433">
    <property type="term" value="F:di-trans, poly-cis-undecaprenol kinase activity"/>
    <property type="evidence" value="ECO:0007669"/>
    <property type="project" value="UniProtKB-EC"/>
</dbReference>
<keyword evidence="18" id="KW-0460">Magnesium</keyword>
<evidence type="ECO:0000256" key="3">
    <source>
        <dbReference type="ARBA" id="ARBA00022475"/>
    </source>
</evidence>
<dbReference type="InterPro" id="IPR000829">
    <property type="entry name" value="DAGK"/>
</dbReference>
<evidence type="ECO:0000256" key="16">
    <source>
        <dbReference type="PIRSR" id="PIRSR600829-2"/>
    </source>
</evidence>
<dbReference type="InterPro" id="IPR036945">
    <property type="entry name" value="DAGK_sf"/>
</dbReference>
<keyword evidence="11" id="KW-0443">Lipid metabolism</keyword>
<evidence type="ECO:0000313" key="21">
    <source>
        <dbReference type="Proteomes" id="UP000319817"/>
    </source>
</evidence>
<evidence type="ECO:0000256" key="17">
    <source>
        <dbReference type="PIRSR" id="PIRSR600829-3"/>
    </source>
</evidence>
<evidence type="ECO:0000256" key="18">
    <source>
        <dbReference type="PIRSR" id="PIRSR600829-4"/>
    </source>
</evidence>
<dbReference type="OrthoDB" id="290917at2"/>
<keyword evidence="8 20" id="KW-0418">Kinase</keyword>
<proteinExistence type="inferred from homology"/>
<feature type="binding site" evidence="18">
    <location>
        <position position="81"/>
    </location>
    <ligand>
        <name>a divalent metal cation</name>
        <dbReference type="ChEBI" id="CHEBI:60240"/>
    </ligand>
</feature>
<keyword evidence="7 17" id="KW-0547">Nucleotide-binding</keyword>
<dbReference type="AlphaFoldDB" id="A0A517P1L0"/>
<dbReference type="GO" id="GO:0008654">
    <property type="term" value="P:phospholipid biosynthetic process"/>
    <property type="evidence" value="ECO:0007669"/>
    <property type="project" value="UniProtKB-KW"/>
</dbReference>
<keyword evidence="13" id="KW-0594">Phospholipid biosynthesis</keyword>
<comment type="similarity">
    <text evidence="2">Belongs to the bacterial diacylglycerol kinase family.</text>
</comment>
<protein>
    <submittedName>
        <fullName evidence="20">Undecaprenol kinase</fullName>
        <ecNumber evidence="20">2.7.1.66</ecNumber>
    </submittedName>
</protein>
<feature type="transmembrane region" description="Helical" evidence="19">
    <location>
        <begin position="101"/>
        <end position="121"/>
    </location>
</feature>
<evidence type="ECO:0000256" key="6">
    <source>
        <dbReference type="ARBA" id="ARBA00022692"/>
    </source>
</evidence>
<evidence type="ECO:0000256" key="10">
    <source>
        <dbReference type="ARBA" id="ARBA00022989"/>
    </source>
</evidence>
<evidence type="ECO:0000256" key="14">
    <source>
        <dbReference type="ARBA" id="ARBA00023264"/>
    </source>
</evidence>
<dbReference type="Pfam" id="PF01219">
    <property type="entry name" value="DAGK_prokar"/>
    <property type="match status" value="1"/>
</dbReference>
<comment type="cofactor">
    <cofactor evidence="18">
        <name>Mg(2+)</name>
        <dbReference type="ChEBI" id="CHEBI:18420"/>
    </cofactor>
    <text evidence="18">Mn(2+), Zn(2+), Cd(2+) and Co(2+) support activity to lesser extents.</text>
</comment>
<comment type="subcellular location">
    <subcellularLocation>
        <location evidence="1">Cell membrane</location>
        <topology evidence="1">Multi-pass membrane protein</topology>
    </subcellularLocation>
</comment>
<keyword evidence="21" id="KW-1185">Reference proteome</keyword>
<keyword evidence="14" id="KW-1208">Phospholipid metabolism</keyword>
<gene>
    <name evidence="20" type="primary">dgkA</name>
    <name evidence="20" type="ORF">K239x_52850</name>
</gene>
<evidence type="ECO:0000256" key="19">
    <source>
        <dbReference type="SAM" id="Phobius"/>
    </source>
</evidence>
<name>A0A517P1L0_9BACT</name>
<evidence type="ECO:0000256" key="9">
    <source>
        <dbReference type="ARBA" id="ARBA00022840"/>
    </source>
</evidence>
<keyword evidence="4" id="KW-0444">Lipid biosynthesis</keyword>
<organism evidence="20 21">
    <name type="scientific">Stieleria marina</name>
    <dbReference type="NCBI Taxonomy" id="1930275"/>
    <lineage>
        <taxon>Bacteria</taxon>
        <taxon>Pseudomonadati</taxon>
        <taxon>Planctomycetota</taxon>
        <taxon>Planctomycetia</taxon>
        <taxon>Pirellulales</taxon>
        <taxon>Pirellulaceae</taxon>
        <taxon>Stieleria</taxon>
    </lineage>
</organism>
<dbReference type="Gene3D" id="1.10.287.3610">
    <property type="match status" value="1"/>
</dbReference>
<dbReference type="Proteomes" id="UP000319817">
    <property type="component" value="Chromosome"/>
</dbReference>
<keyword evidence="10 19" id="KW-1133">Transmembrane helix</keyword>
<reference evidence="20 21" key="1">
    <citation type="submission" date="2019-02" db="EMBL/GenBank/DDBJ databases">
        <title>Deep-cultivation of Planctomycetes and their phenomic and genomic characterization uncovers novel biology.</title>
        <authorList>
            <person name="Wiegand S."/>
            <person name="Jogler M."/>
            <person name="Boedeker C."/>
            <person name="Pinto D."/>
            <person name="Vollmers J."/>
            <person name="Rivas-Marin E."/>
            <person name="Kohn T."/>
            <person name="Peeters S.H."/>
            <person name="Heuer A."/>
            <person name="Rast P."/>
            <person name="Oberbeckmann S."/>
            <person name="Bunk B."/>
            <person name="Jeske O."/>
            <person name="Meyerdierks A."/>
            <person name="Storesund J.E."/>
            <person name="Kallscheuer N."/>
            <person name="Luecker S."/>
            <person name="Lage O.M."/>
            <person name="Pohl T."/>
            <person name="Merkel B.J."/>
            <person name="Hornburger P."/>
            <person name="Mueller R.-W."/>
            <person name="Bruemmer F."/>
            <person name="Labrenz M."/>
            <person name="Spormann A.M."/>
            <person name="Op den Camp H."/>
            <person name="Overmann J."/>
            <person name="Amann R."/>
            <person name="Jetten M.S.M."/>
            <person name="Mascher T."/>
            <person name="Medema M.H."/>
            <person name="Devos D.P."/>
            <person name="Kaster A.-K."/>
            <person name="Ovreas L."/>
            <person name="Rohde M."/>
            <person name="Galperin M.Y."/>
            <person name="Jogler C."/>
        </authorList>
    </citation>
    <scope>NUCLEOTIDE SEQUENCE [LARGE SCALE GENOMIC DNA]</scope>
    <source>
        <strain evidence="20 21">K23_9</strain>
    </source>
</reference>
<evidence type="ECO:0000256" key="1">
    <source>
        <dbReference type="ARBA" id="ARBA00004651"/>
    </source>
</evidence>
<feature type="transmembrane region" description="Helical" evidence="19">
    <location>
        <begin position="59"/>
        <end position="80"/>
    </location>
</feature>
<evidence type="ECO:0000256" key="5">
    <source>
        <dbReference type="ARBA" id="ARBA00022679"/>
    </source>
</evidence>
<evidence type="ECO:0000256" key="11">
    <source>
        <dbReference type="ARBA" id="ARBA00023098"/>
    </source>
</evidence>
<keyword evidence="12 19" id="KW-0472">Membrane</keyword>
<accession>A0A517P1L0</accession>
<feature type="binding site" evidence="16">
    <location>
        <position position="74"/>
    </location>
    <ligand>
        <name>substrate</name>
    </ligand>
</feature>
<feature type="binding site" evidence="17">
    <location>
        <position position="81"/>
    </location>
    <ligand>
        <name>ATP</name>
        <dbReference type="ChEBI" id="CHEBI:30616"/>
    </ligand>
</feature>
<evidence type="ECO:0000256" key="8">
    <source>
        <dbReference type="ARBA" id="ARBA00022777"/>
    </source>
</evidence>
<feature type="transmembrane region" description="Helical" evidence="19">
    <location>
        <begin position="36"/>
        <end position="53"/>
    </location>
</feature>
<evidence type="ECO:0000256" key="4">
    <source>
        <dbReference type="ARBA" id="ARBA00022516"/>
    </source>
</evidence>
<evidence type="ECO:0000313" key="20">
    <source>
        <dbReference type="EMBL" id="QDT13267.1"/>
    </source>
</evidence>
<feature type="active site" description="Proton acceptor" evidence="15">
    <location>
        <position position="74"/>
    </location>
</feature>
<dbReference type="EMBL" id="CP036526">
    <property type="protein sequence ID" value="QDT13267.1"/>
    <property type="molecule type" value="Genomic_DNA"/>
</dbReference>
<dbReference type="GO" id="GO:0005524">
    <property type="term" value="F:ATP binding"/>
    <property type="evidence" value="ECO:0007669"/>
    <property type="project" value="UniProtKB-KW"/>
</dbReference>
<keyword evidence="5 20" id="KW-0808">Transferase</keyword>
<evidence type="ECO:0000256" key="7">
    <source>
        <dbReference type="ARBA" id="ARBA00022741"/>
    </source>
</evidence>
<dbReference type="PANTHER" id="PTHR34299:SF1">
    <property type="entry name" value="DIACYLGLYCEROL KINASE"/>
    <property type="match status" value="1"/>
</dbReference>